<name>A0A916J6N5_9BACT</name>
<keyword evidence="3" id="KW-1185">Reference proteome</keyword>
<feature type="domain" description="DUF7149" evidence="1">
    <location>
        <begin position="8"/>
        <end position="57"/>
    </location>
</feature>
<sequence>MIKLILQTPKQTLNKAFLKQRPLRKEIDLFKENWIKLLGKVDEIEREENQKNNIRDFWGDEHDPAFEDAH</sequence>
<dbReference type="InterPro" id="IPR055573">
    <property type="entry name" value="DUF7149"/>
</dbReference>
<evidence type="ECO:0000313" key="3">
    <source>
        <dbReference type="Proteomes" id="UP000680038"/>
    </source>
</evidence>
<protein>
    <recommendedName>
        <fullName evidence="1">DUF7149 domain-containing protein</fullName>
    </recommendedName>
</protein>
<dbReference type="Proteomes" id="UP000680038">
    <property type="component" value="Unassembled WGS sequence"/>
</dbReference>
<dbReference type="Pfam" id="PF23653">
    <property type="entry name" value="DUF7149"/>
    <property type="match status" value="1"/>
</dbReference>
<accession>A0A916J6N5</accession>
<dbReference type="AlphaFoldDB" id="A0A916J6N5"/>
<dbReference type="EMBL" id="CAJRAF010000001">
    <property type="protein sequence ID" value="CAG4988288.1"/>
    <property type="molecule type" value="Genomic_DNA"/>
</dbReference>
<reference evidence="2" key="1">
    <citation type="submission" date="2021-04" db="EMBL/GenBank/DDBJ databases">
        <authorList>
            <person name="Rodrigo-Torres L."/>
            <person name="Arahal R. D."/>
            <person name="Lucena T."/>
        </authorList>
    </citation>
    <scope>NUCLEOTIDE SEQUENCE</scope>
    <source>
        <strain evidence="2">CECT 9275</strain>
    </source>
</reference>
<gene>
    <name evidence="2" type="ORF">DYBT9275_00045</name>
</gene>
<evidence type="ECO:0000259" key="1">
    <source>
        <dbReference type="Pfam" id="PF23653"/>
    </source>
</evidence>
<comment type="caution">
    <text evidence="2">The sequence shown here is derived from an EMBL/GenBank/DDBJ whole genome shotgun (WGS) entry which is preliminary data.</text>
</comment>
<proteinExistence type="predicted"/>
<organism evidence="2 3">
    <name type="scientific">Dyadobacter helix</name>
    <dbReference type="NCBI Taxonomy" id="2822344"/>
    <lineage>
        <taxon>Bacteria</taxon>
        <taxon>Pseudomonadati</taxon>
        <taxon>Bacteroidota</taxon>
        <taxon>Cytophagia</taxon>
        <taxon>Cytophagales</taxon>
        <taxon>Spirosomataceae</taxon>
        <taxon>Dyadobacter</taxon>
    </lineage>
</organism>
<evidence type="ECO:0000313" key="2">
    <source>
        <dbReference type="EMBL" id="CAG4988288.1"/>
    </source>
</evidence>
<dbReference type="RefSeq" id="WP_215236870.1">
    <property type="nucleotide sequence ID" value="NZ_CAJRAF010000001.1"/>
</dbReference>